<feature type="transmembrane region" description="Helical" evidence="2">
    <location>
        <begin position="225"/>
        <end position="250"/>
    </location>
</feature>
<keyword evidence="2" id="KW-0472">Membrane</keyword>
<dbReference type="Proteomes" id="UP000242415">
    <property type="component" value="Unassembled WGS sequence"/>
</dbReference>
<dbReference type="STRING" id="405436.SAMN05444365_103442"/>
<feature type="region of interest" description="Disordered" evidence="1">
    <location>
        <begin position="1"/>
        <end position="127"/>
    </location>
</feature>
<name>A0A1H3MME4_9ACTN</name>
<keyword evidence="2" id="KW-0812">Transmembrane</keyword>
<feature type="compositionally biased region" description="Pro residues" evidence="1">
    <location>
        <begin position="71"/>
        <end position="82"/>
    </location>
</feature>
<evidence type="ECO:0000313" key="3">
    <source>
        <dbReference type="EMBL" id="SDY77827.1"/>
    </source>
</evidence>
<reference evidence="4" key="1">
    <citation type="submission" date="2016-10" db="EMBL/GenBank/DDBJ databases">
        <authorList>
            <person name="Varghese N."/>
            <person name="Submissions S."/>
        </authorList>
    </citation>
    <scope>NUCLEOTIDE SEQUENCE [LARGE SCALE GENOMIC DNA]</scope>
    <source>
        <strain evidence="4">DSM 45245</strain>
    </source>
</reference>
<feature type="compositionally biased region" description="Low complexity" evidence="1">
    <location>
        <begin position="83"/>
        <end position="110"/>
    </location>
</feature>
<feature type="transmembrane region" description="Helical" evidence="2">
    <location>
        <begin position="154"/>
        <end position="173"/>
    </location>
</feature>
<dbReference type="EMBL" id="FNPH01000003">
    <property type="protein sequence ID" value="SDY77827.1"/>
    <property type="molecule type" value="Genomic_DNA"/>
</dbReference>
<dbReference type="AlphaFoldDB" id="A0A1H3MME4"/>
<sequence length="253" mass="24892">MTDEARQQPAEDEPVREAPAGAASDLPPPPGRGDRADDAPRPAASDPSPLDHEPPAVPPSSPAAVAEPAPAFAPAPPAPSAPIPATSYPAAGFRPATPAPFRTPGAGAPGAPVPPPPRDAVRPPRRVEAVPGTPFGLVHLDVPPVASGPAVGSLVAGIASILVSVLVTCFGLAGADAGWGAWAAGAFALLSGLAGIAALALALFGMRQIRRIAPPPAIRFTGRGLAIAGLICGGIGLTVTAASFGLALFLQAV</sequence>
<feature type="transmembrane region" description="Helical" evidence="2">
    <location>
        <begin position="179"/>
        <end position="204"/>
    </location>
</feature>
<organism evidence="3 4">
    <name type="scientific">Micromonospora pattaloongensis</name>
    <dbReference type="NCBI Taxonomy" id="405436"/>
    <lineage>
        <taxon>Bacteria</taxon>
        <taxon>Bacillati</taxon>
        <taxon>Actinomycetota</taxon>
        <taxon>Actinomycetes</taxon>
        <taxon>Micromonosporales</taxon>
        <taxon>Micromonosporaceae</taxon>
        <taxon>Micromonospora</taxon>
    </lineage>
</organism>
<protein>
    <submittedName>
        <fullName evidence="3">Uncharacterized protein</fullName>
    </submittedName>
</protein>
<keyword evidence="4" id="KW-1185">Reference proteome</keyword>
<gene>
    <name evidence="3" type="ORF">SAMN05444365_103442</name>
</gene>
<proteinExistence type="predicted"/>
<evidence type="ECO:0000256" key="1">
    <source>
        <dbReference type="SAM" id="MobiDB-lite"/>
    </source>
</evidence>
<evidence type="ECO:0000256" key="2">
    <source>
        <dbReference type="SAM" id="Phobius"/>
    </source>
</evidence>
<accession>A0A1H3MME4</accession>
<evidence type="ECO:0000313" key="4">
    <source>
        <dbReference type="Proteomes" id="UP000242415"/>
    </source>
</evidence>
<keyword evidence="2" id="KW-1133">Transmembrane helix</keyword>